<keyword evidence="4" id="KW-0694">RNA-binding</keyword>
<name>A0A1F8GTQ6_9BACT</name>
<feature type="region of interest" description="Disordered" evidence="6">
    <location>
        <begin position="1"/>
        <end position="53"/>
    </location>
</feature>
<dbReference type="GO" id="GO:0006412">
    <property type="term" value="P:translation"/>
    <property type="evidence" value="ECO:0007669"/>
    <property type="project" value="UniProtKB-UniRule"/>
</dbReference>
<dbReference type="GO" id="GO:0022625">
    <property type="term" value="C:cytosolic large ribosomal subunit"/>
    <property type="evidence" value="ECO:0007669"/>
    <property type="project" value="TreeGrafter"/>
</dbReference>
<reference evidence="8 9" key="1">
    <citation type="journal article" date="2016" name="Nat. Commun.">
        <title>Thousands of microbial genomes shed light on interconnected biogeochemical processes in an aquifer system.</title>
        <authorList>
            <person name="Anantharaman K."/>
            <person name="Brown C.T."/>
            <person name="Hug L.A."/>
            <person name="Sharon I."/>
            <person name="Castelle C.J."/>
            <person name="Probst A.J."/>
            <person name="Thomas B.C."/>
            <person name="Singh A."/>
            <person name="Wilkins M.J."/>
            <person name="Karaoz U."/>
            <person name="Brodie E.L."/>
            <person name="Williams K.H."/>
            <person name="Hubbard S.S."/>
            <person name="Banfield J.F."/>
        </authorList>
    </citation>
    <scope>NUCLEOTIDE SEQUENCE [LARGE SCALE GENOMIC DNA]</scope>
</reference>
<dbReference type="InterPro" id="IPR030878">
    <property type="entry name" value="Ribosomal_uL15"/>
</dbReference>
<dbReference type="AlphaFoldDB" id="A0A1F8GTQ6"/>
<accession>A0A1F8GTQ6</accession>
<dbReference type="PANTHER" id="PTHR12934:SF11">
    <property type="entry name" value="LARGE RIBOSOMAL SUBUNIT PROTEIN UL15M"/>
    <property type="match status" value="1"/>
</dbReference>
<dbReference type="NCBIfam" id="TIGR01071">
    <property type="entry name" value="rplO_bact"/>
    <property type="match status" value="1"/>
</dbReference>
<sequence>MELHNLQPNTPRKYGKRVGRGGKRGTTSGKGTKGQKSRAGAGVKPGFRGGDNRLWQLFPKQRGASKKPGSNRPHRKHRFYQLRHDKSAVINLDVLNQFAEGTLVTPELLLEKGVIINTDKGVKILSDGNLNRKLEFKGFDFSASAKEKIIAAGGSISS</sequence>
<feature type="compositionally biased region" description="Basic residues" evidence="6">
    <location>
        <begin position="13"/>
        <end position="23"/>
    </location>
</feature>
<evidence type="ECO:0000256" key="1">
    <source>
        <dbReference type="ARBA" id="ARBA00007320"/>
    </source>
</evidence>
<dbReference type="EMBL" id="MGKO01000004">
    <property type="protein sequence ID" value="OGN28016.1"/>
    <property type="molecule type" value="Genomic_DNA"/>
</dbReference>
<dbReference type="Gene3D" id="3.100.10.10">
    <property type="match status" value="1"/>
</dbReference>
<dbReference type="InterPro" id="IPR021131">
    <property type="entry name" value="Ribosomal_uL15/eL18"/>
</dbReference>
<dbReference type="GO" id="GO:0019843">
    <property type="term" value="F:rRNA binding"/>
    <property type="evidence" value="ECO:0007669"/>
    <property type="project" value="UniProtKB-UniRule"/>
</dbReference>
<protein>
    <recommendedName>
        <fullName evidence="4">Large ribosomal subunit protein uL15</fullName>
    </recommendedName>
</protein>
<dbReference type="PANTHER" id="PTHR12934">
    <property type="entry name" value="50S RIBOSOMAL PROTEIN L15"/>
    <property type="match status" value="1"/>
</dbReference>
<dbReference type="Proteomes" id="UP000178444">
    <property type="component" value="Unassembled WGS sequence"/>
</dbReference>
<dbReference type="Pfam" id="PF00828">
    <property type="entry name" value="Ribosomal_L27A"/>
    <property type="match status" value="1"/>
</dbReference>
<evidence type="ECO:0000256" key="2">
    <source>
        <dbReference type="ARBA" id="ARBA00022980"/>
    </source>
</evidence>
<dbReference type="HAMAP" id="MF_01341">
    <property type="entry name" value="Ribosomal_uL15"/>
    <property type="match status" value="1"/>
</dbReference>
<feature type="domain" description="Large ribosomal subunit protein uL15/eL18" evidence="7">
    <location>
        <begin position="89"/>
        <end position="156"/>
    </location>
</feature>
<dbReference type="SUPFAM" id="SSF52080">
    <property type="entry name" value="Ribosomal proteins L15p and L18e"/>
    <property type="match status" value="1"/>
</dbReference>
<comment type="similarity">
    <text evidence="1 4 5">Belongs to the universal ribosomal protein uL15 family.</text>
</comment>
<dbReference type="GO" id="GO:0003735">
    <property type="term" value="F:structural constituent of ribosome"/>
    <property type="evidence" value="ECO:0007669"/>
    <property type="project" value="InterPro"/>
</dbReference>
<dbReference type="InterPro" id="IPR005749">
    <property type="entry name" value="Ribosomal_uL15_bac-type"/>
</dbReference>
<keyword evidence="3 4" id="KW-0687">Ribonucleoprotein</keyword>
<dbReference type="PROSITE" id="PS00475">
    <property type="entry name" value="RIBOSOMAL_L15"/>
    <property type="match status" value="1"/>
</dbReference>
<evidence type="ECO:0000256" key="3">
    <source>
        <dbReference type="ARBA" id="ARBA00023274"/>
    </source>
</evidence>
<dbReference type="InterPro" id="IPR036227">
    <property type="entry name" value="Ribosomal_uL15/eL18_sf"/>
</dbReference>
<comment type="function">
    <text evidence="4">Binds to the 23S rRNA.</text>
</comment>
<feature type="compositionally biased region" description="Polar residues" evidence="6">
    <location>
        <begin position="1"/>
        <end position="10"/>
    </location>
</feature>
<organism evidence="8 9">
    <name type="scientific">Candidatus Yanofskybacteria bacterium RIFCSPLOWO2_01_FULL_49_17</name>
    <dbReference type="NCBI Taxonomy" id="1802700"/>
    <lineage>
        <taxon>Bacteria</taxon>
        <taxon>Candidatus Yanofskyibacteriota</taxon>
    </lineage>
</organism>
<evidence type="ECO:0000256" key="6">
    <source>
        <dbReference type="SAM" id="MobiDB-lite"/>
    </source>
</evidence>
<evidence type="ECO:0000259" key="7">
    <source>
        <dbReference type="Pfam" id="PF00828"/>
    </source>
</evidence>
<proteinExistence type="inferred from homology"/>
<evidence type="ECO:0000256" key="5">
    <source>
        <dbReference type="RuleBase" id="RU003888"/>
    </source>
</evidence>
<evidence type="ECO:0000313" key="8">
    <source>
        <dbReference type="EMBL" id="OGN28016.1"/>
    </source>
</evidence>
<dbReference type="InterPro" id="IPR001196">
    <property type="entry name" value="Ribosomal_uL15_CS"/>
</dbReference>
<gene>
    <name evidence="4" type="primary">rplO</name>
    <name evidence="8" type="ORF">A2941_03260</name>
</gene>
<evidence type="ECO:0000256" key="4">
    <source>
        <dbReference type="HAMAP-Rule" id="MF_01341"/>
    </source>
</evidence>
<keyword evidence="4" id="KW-0699">rRNA-binding</keyword>
<keyword evidence="2 4" id="KW-0689">Ribosomal protein</keyword>
<evidence type="ECO:0000313" key="9">
    <source>
        <dbReference type="Proteomes" id="UP000178444"/>
    </source>
</evidence>
<comment type="caution">
    <text evidence="8">The sequence shown here is derived from an EMBL/GenBank/DDBJ whole genome shotgun (WGS) entry which is preliminary data.</text>
</comment>
<comment type="subunit">
    <text evidence="4">Part of the 50S ribosomal subunit.</text>
</comment>